<reference evidence="6 7" key="1">
    <citation type="journal article" date="2018" name="Evol. Lett.">
        <title>Horizontal gene cluster transfer increased hallucinogenic mushroom diversity.</title>
        <authorList>
            <person name="Reynolds H.T."/>
            <person name="Vijayakumar V."/>
            <person name="Gluck-Thaler E."/>
            <person name="Korotkin H.B."/>
            <person name="Matheny P.B."/>
            <person name="Slot J.C."/>
        </authorList>
    </citation>
    <scope>NUCLEOTIDE SEQUENCE [LARGE SCALE GENOMIC DNA]</scope>
    <source>
        <strain evidence="6 7">2629</strain>
    </source>
</reference>
<dbReference type="AlphaFoldDB" id="A0A409V9D5"/>
<evidence type="ECO:0000313" key="6">
    <source>
        <dbReference type="EMBL" id="PPQ63292.1"/>
    </source>
</evidence>
<comment type="subcellular location">
    <subcellularLocation>
        <location evidence="1">Nucleus</location>
    </subcellularLocation>
</comment>
<dbReference type="InParanoid" id="A0A409V9D5"/>
<protein>
    <recommendedName>
        <fullName evidence="8">Transcriptional regulator of RNA polII, SAGA, subunit-domain-containing protein</fullName>
    </recommendedName>
</protein>
<feature type="region of interest" description="Disordered" evidence="5">
    <location>
        <begin position="71"/>
        <end position="110"/>
    </location>
</feature>
<dbReference type="STRING" id="181874.A0A409V9D5"/>
<comment type="caution">
    <text evidence="6">The sequence shown here is derived from an EMBL/GenBank/DDBJ whole genome shotgun (WGS) entry which is preliminary data.</text>
</comment>
<evidence type="ECO:0000256" key="1">
    <source>
        <dbReference type="ARBA" id="ARBA00004123"/>
    </source>
</evidence>
<keyword evidence="3" id="KW-0804">Transcription</keyword>
<dbReference type="GO" id="GO:0003713">
    <property type="term" value="F:transcription coactivator activity"/>
    <property type="evidence" value="ECO:0007669"/>
    <property type="project" value="TreeGrafter"/>
</dbReference>
<evidence type="ECO:0008006" key="8">
    <source>
        <dbReference type="Google" id="ProtNLM"/>
    </source>
</evidence>
<organism evidence="6 7">
    <name type="scientific">Panaeolus cyanescens</name>
    <dbReference type="NCBI Taxonomy" id="181874"/>
    <lineage>
        <taxon>Eukaryota</taxon>
        <taxon>Fungi</taxon>
        <taxon>Dikarya</taxon>
        <taxon>Basidiomycota</taxon>
        <taxon>Agaricomycotina</taxon>
        <taxon>Agaricomycetes</taxon>
        <taxon>Agaricomycetidae</taxon>
        <taxon>Agaricales</taxon>
        <taxon>Agaricineae</taxon>
        <taxon>Galeropsidaceae</taxon>
        <taxon>Panaeolus</taxon>
    </lineage>
</organism>
<dbReference type="Pfam" id="PF12767">
    <property type="entry name" value="SAGA-Tad1"/>
    <property type="match status" value="1"/>
</dbReference>
<dbReference type="OrthoDB" id="10264870at2759"/>
<dbReference type="EMBL" id="NHTK01006126">
    <property type="protein sequence ID" value="PPQ63292.1"/>
    <property type="molecule type" value="Genomic_DNA"/>
</dbReference>
<dbReference type="GO" id="GO:0005634">
    <property type="term" value="C:nucleus"/>
    <property type="evidence" value="ECO:0007669"/>
    <property type="project" value="UniProtKB-SubCell"/>
</dbReference>
<name>A0A409V9D5_9AGAR</name>
<evidence type="ECO:0000256" key="2">
    <source>
        <dbReference type="ARBA" id="ARBA00023015"/>
    </source>
</evidence>
<evidence type="ECO:0000256" key="3">
    <source>
        <dbReference type="ARBA" id="ARBA00023163"/>
    </source>
</evidence>
<dbReference type="GO" id="GO:0000124">
    <property type="term" value="C:SAGA complex"/>
    <property type="evidence" value="ECO:0007669"/>
    <property type="project" value="UniProtKB-ARBA"/>
</dbReference>
<dbReference type="GO" id="GO:0006357">
    <property type="term" value="P:regulation of transcription by RNA polymerase II"/>
    <property type="evidence" value="ECO:0007669"/>
    <property type="project" value="TreeGrafter"/>
</dbReference>
<dbReference type="InterPro" id="IPR024738">
    <property type="entry name" value="Hfi1/Tada1"/>
</dbReference>
<gene>
    <name evidence="6" type="ORF">CVT24_006737</name>
</gene>
<keyword evidence="2" id="KW-0805">Transcription regulation</keyword>
<feature type="compositionally biased region" description="Pro residues" evidence="5">
    <location>
        <begin position="75"/>
        <end position="87"/>
    </location>
</feature>
<evidence type="ECO:0000256" key="4">
    <source>
        <dbReference type="ARBA" id="ARBA00023242"/>
    </source>
</evidence>
<proteinExistence type="predicted"/>
<dbReference type="PANTHER" id="PTHR21277">
    <property type="entry name" value="TRANSCRIPTIONAL ADAPTER 1"/>
    <property type="match status" value="1"/>
</dbReference>
<sequence>MSLSSTSNLKQQLTKNLGEQAQNYFQSLNNFVSGRISRIEFEETAKQLLNTPTLLQLHNALIISLFDATATLKRPPTPPPPALPKPPPTKRRRTLLPYQGPSESDESRAIRSNRIKRWGLSMGRRERERIKALQNVSPPAEVRPRKEIDEIACERGVIYQPEQGGHPGTRPLVHLHSSTRAPTLQHVAERINLICSQWGFGAPARNVAALMSLACEAKLKQLITHALTLTSTSHAISSISPSAANSNGLHGAHGHSVHHHFPSKPPILTAASLQTLFTVSPADLPNKSAAAMRFAICPPSSEDDNEEAAVLKDREVRDQRWQIMALLGERSTVRDSLKGKVR</sequence>
<keyword evidence="4" id="KW-0539">Nucleus</keyword>
<evidence type="ECO:0000313" key="7">
    <source>
        <dbReference type="Proteomes" id="UP000284842"/>
    </source>
</evidence>
<evidence type="ECO:0000256" key="5">
    <source>
        <dbReference type="SAM" id="MobiDB-lite"/>
    </source>
</evidence>
<dbReference type="Proteomes" id="UP000284842">
    <property type="component" value="Unassembled WGS sequence"/>
</dbReference>
<accession>A0A409V9D5</accession>
<keyword evidence="7" id="KW-1185">Reference proteome</keyword>
<dbReference type="PANTHER" id="PTHR21277:SF5">
    <property type="entry name" value="TRANSCRIPTIONAL ADAPTER 1"/>
    <property type="match status" value="1"/>
</dbReference>